<feature type="binding site" evidence="12">
    <location>
        <position position="267"/>
    </location>
    <ligand>
        <name>[4Fe-4S] cluster</name>
        <dbReference type="ChEBI" id="CHEBI:49883"/>
        <label>2</label>
        <note>4Fe-4S-substrate</note>
    </ligand>
</feature>
<feature type="binding site" evidence="12">
    <location>
        <position position="13"/>
    </location>
    <ligand>
        <name>GTP</name>
        <dbReference type="ChEBI" id="CHEBI:37565"/>
    </ligand>
</feature>
<feature type="binding site" evidence="12">
    <location>
        <position position="93"/>
    </location>
    <ligand>
        <name>GTP</name>
        <dbReference type="ChEBI" id="CHEBI:37565"/>
    </ligand>
</feature>
<comment type="similarity">
    <text evidence="12">Belongs to the radical SAM superfamily. MoaA family.</text>
</comment>
<organism evidence="14 15">
    <name type="scientific">Faecalibacterium wellingii</name>
    <dbReference type="NCBI Taxonomy" id="2929491"/>
    <lineage>
        <taxon>Bacteria</taxon>
        <taxon>Bacillati</taxon>
        <taxon>Bacillota</taxon>
        <taxon>Clostridia</taxon>
        <taxon>Eubacteriales</taxon>
        <taxon>Oscillospiraceae</taxon>
        <taxon>Faecalibacterium</taxon>
    </lineage>
</organism>
<dbReference type="InterPro" id="IPR010505">
    <property type="entry name" value="MoaA_twitch"/>
</dbReference>
<dbReference type="PANTHER" id="PTHR22960">
    <property type="entry name" value="MOLYBDOPTERIN COFACTOR SYNTHESIS PROTEIN A"/>
    <property type="match status" value="1"/>
</dbReference>
<sequence>MFDSTRREIHYLRLSVTDLCNLRCRYCMPDGVEKLEREAVLTYEEFLRLAVLFAQCGIDTVRVTGGEPLVRKNVAQLVAGLKAIPGIRKVTMTTNGILLAQQLPALLAAGLDSVNISLDTLRPEVFRQITARDEFAAVQAGLQAALESGIPIKLNCVPQAGVNEGELEDIAALAENRPLQVRFIEMMPIGYGAAMPCISGPELRQRFARRWPELQPLAEADFGDGPAVYYTVPGWQGSIGFIAAVHGKFCASCNRVRLTSQGFLRPCLASEAGCDLRALLRSGADDTQLLAAIRETIWAKPREHHFEDSSMPATRGMYRIGG</sequence>
<feature type="binding site" evidence="12">
    <location>
        <begin position="255"/>
        <end position="257"/>
    </location>
    <ligand>
        <name>GTP</name>
        <dbReference type="ChEBI" id="CHEBI:37565"/>
    </ligand>
</feature>
<evidence type="ECO:0000256" key="3">
    <source>
        <dbReference type="ARBA" id="ARBA00022691"/>
    </source>
</evidence>
<dbReference type="EC" id="4.1.99.22" evidence="1 12"/>
<dbReference type="Gene3D" id="3.20.20.70">
    <property type="entry name" value="Aldolase class I"/>
    <property type="match status" value="1"/>
</dbReference>
<feature type="binding site" evidence="12">
    <location>
        <position position="20"/>
    </location>
    <ligand>
        <name>[4Fe-4S] cluster</name>
        <dbReference type="ChEBI" id="CHEBI:49883"/>
        <label>1</label>
        <note>4Fe-4S-S-AdoMet</note>
    </ligand>
</feature>
<reference evidence="14 15" key="1">
    <citation type="submission" date="2023-10" db="EMBL/GenBank/DDBJ databases">
        <title>Host Genetic Regulation of Human Gut Microbial Structural Variation.</title>
        <authorList>
            <person name="Harmsen H.J.M."/>
        </authorList>
    </citation>
    <scope>NUCLEOTIDE SEQUENCE [LARGE SCALE GENOMIC DNA]</scope>
    <source>
        <strain evidence="14 15">HTF-F</strain>
    </source>
</reference>
<protein>
    <recommendedName>
        <fullName evidence="1 12">GTP 3',8-cyclase</fullName>
        <ecNumber evidence="1 12">4.1.99.22</ecNumber>
    </recommendedName>
    <alternativeName>
        <fullName evidence="12">Molybdenum cofactor biosynthesis protein A</fullName>
    </alternativeName>
</protein>
<evidence type="ECO:0000313" key="14">
    <source>
        <dbReference type="EMBL" id="MDU8687740.1"/>
    </source>
</evidence>
<dbReference type="GO" id="GO:0061798">
    <property type="term" value="F:GTP 3',8'-cyclase activity"/>
    <property type="evidence" value="ECO:0007669"/>
    <property type="project" value="UniProtKB-EC"/>
</dbReference>
<comment type="caution">
    <text evidence="14">The sequence shown here is derived from an EMBL/GenBank/DDBJ whole genome shotgun (WGS) entry which is preliminary data.</text>
</comment>
<dbReference type="SMART" id="SM00729">
    <property type="entry name" value="Elp3"/>
    <property type="match status" value="1"/>
</dbReference>
<comment type="catalytic activity">
    <reaction evidence="11 12">
        <text>GTP + AH2 + S-adenosyl-L-methionine = (8S)-3',8-cyclo-7,8-dihydroguanosine 5'-triphosphate + 5'-deoxyadenosine + L-methionine + A + H(+)</text>
        <dbReference type="Rhea" id="RHEA:49576"/>
        <dbReference type="ChEBI" id="CHEBI:13193"/>
        <dbReference type="ChEBI" id="CHEBI:15378"/>
        <dbReference type="ChEBI" id="CHEBI:17319"/>
        <dbReference type="ChEBI" id="CHEBI:17499"/>
        <dbReference type="ChEBI" id="CHEBI:37565"/>
        <dbReference type="ChEBI" id="CHEBI:57844"/>
        <dbReference type="ChEBI" id="CHEBI:59789"/>
        <dbReference type="ChEBI" id="CHEBI:131766"/>
        <dbReference type="EC" id="4.1.99.22"/>
    </reaction>
</comment>
<keyword evidence="15" id="KW-1185">Reference proteome</keyword>
<comment type="pathway">
    <text evidence="12">Cofactor biosynthesis; molybdopterin biosynthesis.</text>
</comment>
<evidence type="ECO:0000259" key="13">
    <source>
        <dbReference type="PROSITE" id="PS51918"/>
    </source>
</evidence>
<keyword evidence="7 12" id="KW-0411">Iron-sulfur</keyword>
<evidence type="ECO:0000256" key="1">
    <source>
        <dbReference type="ARBA" id="ARBA00012167"/>
    </source>
</evidence>
<feature type="binding site" evidence="12">
    <location>
        <position position="62"/>
    </location>
    <ligand>
        <name>GTP</name>
        <dbReference type="ChEBI" id="CHEBI:37565"/>
    </ligand>
</feature>
<evidence type="ECO:0000256" key="10">
    <source>
        <dbReference type="ARBA" id="ARBA00023239"/>
    </source>
</evidence>
<feature type="binding site" evidence="12">
    <location>
        <position position="117"/>
    </location>
    <ligand>
        <name>S-adenosyl-L-methionine</name>
        <dbReference type="ChEBI" id="CHEBI:59789"/>
    </ligand>
</feature>
<keyword evidence="3 12" id="KW-0949">S-adenosyl-L-methionine</keyword>
<feature type="binding site" evidence="12">
    <location>
        <position position="253"/>
    </location>
    <ligand>
        <name>[4Fe-4S] cluster</name>
        <dbReference type="ChEBI" id="CHEBI:49883"/>
        <label>2</label>
        <note>4Fe-4S-substrate</note>
    </ligand>
</feature>
<dbReference type="InterPro" id="IPR058240">
    <property type="entry name" value="rSAM_sf"/>
</dbReference>
<keyword evidence="6 12" id="KW-0408">Iron</keyword>
<comment type="subunit">
    <text evidence="12">Monomer and homodimer.</text>
</comment>
<dbReference type="CDD" id="cd21117">
    <property type="entry name" value="Twitch_MoaA"/>
    <property type="match status" value="1"/>
</dbReference>
<name>A0ABU3TWU2_9FIRM</name>
<dbReference type="SFLD" id="SFLDG01386">
    <property type="entry name" value="main_SPASM_domain-containing"/>
    <property type="match status" value="1"/>
</dbReference>
<comment type="cofactor">
    <cofactor evidence="12">
        <name>[4Fe-4S] cluster</name>
        <dbReference type="ChEBI" id="CHEBI:49883"/>
    </cofactor>
    <text evidence="12">Binds 2 [4Fe-4S] clusters. Binds 1 [4Fe-4S] cluster coordinated with 3 cysteines and an exchangeable S-adenosyl-L-methionine and 1 [4Fe-4S] cluster coordinated with 3 cysteines and the GTP-derived substrate.</text>
</comment>
<dbReference type="InterPro" id="IPR013483">
    <property type="entry name" value="MoaA"/>
</dbReference>
<dbReference type="EMBL" id="JAWHPR010000002">
    <property type="protein sequence ID" value="MDU8687740.1"/>
    <property type="molecule type" value="Genomic_DNA"/>
</dbReference>
<evidence type="ECO:0000256" key="5">
    <source>
        <dbReference type="ARBA" id="ARBA00022741"/>
    </source>
</evidence>
<keyword evidence="9 12" id="KW-0501">Molybdenum cofactor biosynthesis</keyword>
<dbReference type="HAMAP" id="MF_01225_B">
    <property type="entry name" value="MoaA_B"/>
    <property type="match status" value="1"/>
</dbReference>
<keyword evidence="4 12" id="KW-0479">Metal-binding</keyword>
<evidence type="ECO:0000256" key="9">
    <source>
        <dbReference type="ARBA" id="ARBA00023150"/>
    </source>
</evidence>
<dbReference type="PROSITE" id="PS01305">
    <property type="entry name" value="MOAA_NIFB_PQQE"/>
    <property type="match status" value="1"/>
</dbReference>
<evidence type="ECO:0000256" key="6">
    <source>
        <dbReference type="ARBA" id="ARBA00023004"/>
    </source>
</evidence>
<feature type="binding site" evidence="12">
    <location>
        <position position="250"/>
    </location>
    <ligand>
        <name>[4Fe-4S] cluster</name>
        <dbReference type="ChEBI" id="CHEBI:49883"/>
        <label>2</label>
        <note>4Fe-4S-substrate</note>
    </ligand>
</feature>
<dbReference type="SFLD" id="SFLDG01067">
    <property type="entry name" value="SPASM/twitch_domain_containing"/>
    <property type="match status" value="1"/>
</dbReference>
<evidence type="ECO:0000256" key="7">
    <source>
        <dbReference type="ARBA" id="ARBA00023014"/>
    </source>
</evidence>
<feature type="binding site" evidence="12">
    <location>
        <position position="66"/>
    </location>
    <ligand>
        <name>S-adenosyl-L-methionine</name>
        <dbReference type="ChEBI" id="CHEBI:59789"/>
    </ligand>
</feature>
<dbReference type="Pfam" id="PF04055">
    <property type="entry name" value="Radical_SAM"/>
    <property type="match status" value="1"/>
</dbReference>
<feature type="binding site" evidence="12">
    <location>
        <position position="27"/>
    </location>
    <ligand>
        <name>[4Fe-4S] cluster</name>
        <dbReference type="ChEBI" id="CHEBI:49883"/>
        <label>1</label>
        <note>4Fe-4S-S-AdoMet</note>
    </ligand>
</feature>
<evidence type="ECO:0000256" key="4">
    <source>
        <dbReference type="ARBA" id="ARBA00022723"/>
    </source>
</evidence>
<dbReference type="InterPro" id="IPR040064">
    <property type="entry name" value="MoaA-like"/>
</dbReference>
<keyword evidence="2 12" id="KW-0004">4Fe-4S</keyword>
<accession>A0ABU3TWU2</accession>
<feature type="binding site" evidence="12">
    <location>
        <position position="153"/>
    </location>
    <ligand>
        <name>GTP</name>
        <dbReference type="ChEBI" id="CHEBI:37565"/>
    </ligand>
</feature>
<dbReference type="SFLD" id="SFLDG01383">
    <property type="entry name" value="cyclic_pyranopterin_phosphate"/>
    <property type="match status" value="1"/>
</dbReference>
<dbReference type="RefSeq" id="WP_249237307.1">
    <property type="nucleotide sequence ID" value="NZ_CP094473.1"/>
</dbReference>
<dbReference type="InterPro" id="IPR013785">
    <property type="entry name" value="Aldolase_TIM"/>
</dbReference>
<dbReference type="PANTHER" id="PTHR22960:SF0">
    <property type="entry name" value="MOLYBDENUM COFACTOR BIOSYNTHESIS PROTEIN 1"/>
    <property type="match status" value="1"/>
</dbReference>
<keyword evidence="8 12" id="KW-0342">GTP-binding</keyword>
<dbReference type="SUPFAM" id="SSF102114">
    <property type="entry name" value="Radical SAM enzymes"/>
    <property type="match status" value="1"/>
</dbReference>
<feature type="domain" description="Radical SAM core" evidence="13">
    <location>
        <begin position="4"/>
        <end position="221"/>
    </location>
</feature>
<dbReference type="InterPro" id="IPR050105">
    <property type="entry name" value="MoCo_biosynth_MoaA/MoaC"/>
</dbReference>
<comment type="function">
    <text evidence="12">Catalyzes the cyclization of GTP to (8S)-3',8-cyclo-7,8-dihydroguanosine 5'-triphosphate.</text>
</comment>
<feature type="binding site" evidence="12">
    <location>
        <position position="24"/>
    </location>
    <ligand>
        <name>[4Fe-4S] cluster</name>
        <dbReference type="ChEBI" id="CHEBI:49883"/>
        <label>1</label>
        <note>4Fe-4S-S-AdoMet</note>
    </ligand>
</feature>
<dbReference type="InterPro" id="IPR007197">
    <property type="entry name" value="rSAM"/>
</dbReference>
<evidence type="ECO:0000256" key="2">
    <source>
        <dbReference type="ARBA" id="ARBA00022485"/>
    </source>
</evidence>
<feature type="binding site" evidence="12">
    <location>
        <position position="26"/>
    </location>
    <ligand>
        <name>S-adenosyl-L-methionine</name>
        <dbReference type="ChEBI" id="CHEBI:59789"/>
    </ligand>
</feature>
<evidence type="ECO:0000313" key="15">
    <source>
        <dbReference type="Proteomes" id="UP001263246"/>
    </source>
</evidence>
<dbReference type="Pfam" id="PF06463">
    <property type="entry name" value="Mob_synth_C"/>
    <property type="match status" value="1"/>
</dbReference>
<dbReference type="NCBIfam" id="TIGR02666">
    <property type="entry name" value="moaA"/>
    <property type="match status" value="1"/>
</dbReference>
<proteinExistence type="inferred from homology"/>
<dbReference type="Proteomes" id="UP001263246">
    <property type="component" value="Unassembled WGS sequence"/>
</dbReference>
<dbReference type="CDD" id="cd01335">
    <property type="entry name" value="Radical_SAM"/>
    <property type="match status" value="1"/>
</dbReference>
<dbReference type="InterPro" id="IPR006638">
    <property type="entry name" value="Elp3/MiaA/NifB-like_rSAM"/>
</dbReference>
<evidence type="ECO:0000256" key="11">
    <source>
        <dbReference type="ARBA" id="ARBA00048697"/>
    </source>
</evidence>
<evidence type="ECO:0000256" key="12">
    <source>
        <dbReference type="HAMAP-Rule" id="MF_01225"/>
    </source>
</evidence>
<dbReference type="PROSITE" id="PS51918">
    <property type="entry name" value="RADICAL_SAM"/>
    <property type="match status" value="1"/>
</dbReference>
<dbReference type="SFLD" id="SFLDS00029">
    <property type="entry name" value="Radical_SAM"/>
    <property type="match status" value="1"/>
</dbReference>
<gene>
    <name evidence="12 14" type="primary">moaA</name>
    <name evidence="14" type="ORF">RX402_03085</name>
</gene>
<keyword evidence="10 12" id="KW-0456">Lyase</keyword>
<keyword evidence="5 12" id="KW-0547">Nucleotide-binding</keyword>
<dbReference type="InterPro" id="IPR000385">
    <property type="entry name" value="MoaA_NifB_PqqE_Fe-S-bd_CS"/>
</dbReference>
<evidence type="ECO:0000256" key="8">
    <source>
        <dbReference type="ARBA" id="ARBA00023134"/>
    </source>
</evidence>
<feature type="binding site" evidence="12">
    <location>
        <position position="187"/>
    </location>
    <ligand>
        <name>S-adenosyl-L-methionine</name>
        <dbReference type="ChEBI" id="CHEBI:59789"/>
    </ligand>
</feature>